<name>A0A8H7GWH0_9ASCO</name>
<feature type="region of interest" description="Disordered" evidence="1">
    <location>
        <begin position="97"/>
        <end position="121"/>
    </location>
</feature>
<sequence length="406" mass="46162">MRYPENVQSYRASGDAMQHQALGVYKRTSFSIKTVIEASYPLRMVLDTKPAYFNYLNHTTRCAEVSLSMKKAPTRTHTSGIALKPWHLSVFPSGNPIAGGNGSGSTGDGRNSTSSPGGNLPPPFLLFPRNPNLGLFLLAPIVPAPDNRPALALLTAVQLLLGLSLMTRRKPKIGESRFRHRSSLALRFLTGSVLVFLSGFEALRLSIPYDPWADEARVWRQWATKNGHKPSWWYGGIAYYTPMLITEWKVKTTTWISNTINILEDRHRKELAEEQEKDFELLSSIPLGLRAVLKAGEANTYNDIYENLFLKSCKRSRELLTGELKNVTELNKAERLDALMEHQGESSLNEDYIKPNIQLGTHTMETDDEFELVWANFEPWDELRQETDYDVRLIPRWRCLDELPEH</sequence>
<proteinExistence type="predicted"/>
<feature type="compositionally biased region" description="Gly residues" evidence="1">
    <location>
        <begin position="97"/>
        <end position="107"/>
    </location>
</feature>
<dbReference type="AlphaFoldDB" id="A0A8H7GWH0"/>
<feature type="compositionally biased region" description="Low complexity" evidence="1">
    <location>
        <begin position="108"/>
        <end position="118"/>
    </location>
</feature>
<dbReference type="EMBL" id="JACBPP010000001">
    <property type="protein sequence ID" value="KAF8005034.1"/>
    <property type="molecule type" value="Genomic_DNA"/>
</dbReference>
<protein>
    <submittedName>
        <fullName evidence="2">Uncharacterized protein</fullName>
    </submittedName>
</protein>
<dbReference type="Proteomes" id="UP000649328">
    <property type="component" value="Unassembled WGS sequence"/>
</dbReference>
<evidence type="ECO:0000313" key="3">
    <source>
        <dbReference type="Proteomes" id="UP000649328"/>
    </source>
</evidence>
<gene>
    <name evidence="2" type="ORF">HF325_000491</name>
</gene>
<comment type="caution">
    <text evidence="2">The sequence shown here is derived from an EMBL/GenBank/DDBJ whole genome shotgun (WGS) entry which is preliminary data.</text>
</comment>
<organism evidence="2 3">
    <name type="scientific">Metschnikowia pulcherrima</name>
    <dbReference type="NCBI Taxonomy" id="27326"/>
    <lineage>
        <taxon>Eukaryota</taxon>
        <taxon>Fungi</taxon>
        <taxon>Dikarya</taxon>
        <taxon>Ascomycota</taxon>
        <taxon>Saccharomycotina</taxon>
        <taxon>Pichiomycetes</taxon>
        <taxon>Metschnikowiaceae</taxon>
        <taxon>Metschnikowia</taxon>
    </lineage>
</organism>
<keyword evidence="3" id="KW-1185">Reference proteome</keyword>
<reference evidence="2" key="1">
    <citation type="submission" date="2020-10" db="EMBL/GenBank/DDBJ databases">
        <title>The Whole-Genome Sequence of Metschnikowia persimmonesis, a Novel Endophytic Yeast Species Isolated from Medicinal Plant Diospyros kaki Thumb.</title>
        <authorList>
            <person name="Rahmat E."/>
            <person name="Kang Y."/>
        </authorList>
    </citation>
    <scope>NUCLEOTIDE SEQUENCE</scope>
    <source>
        <strain evidence="2">KIOM G15050</strain>
    </source>
</reference>
<accession>A0A8H7GWH0</accession>
<evidence type="ECO:0000313" key="2">
    <source>
        <dbReference type="EMBL" id="KAF8005034.1"/>
    </source>
</evidence>
<dbReference type="OrthoDB" id="4087899at2759"/>
<evidence type="ECO:0000256" key="1">
    <source>
        <dbReference type="SAM" id="MobiDB-lite"/>
    </source>
</evidence>